<keyword evidence="4" id="KW-0238">DNA-binding</keyword>
<evidence type="ECO:0000259" key="8">
    <source>
        <dbReference type="PROSITE" id="PS50090"/>
    </source>
</evidence>
<evidence type="ECO:0000313" key="10">
    <source>
        <dbReference type="EMBL" id="THU64435.1"/>
    </source>
</evidence>
<evidence type="ECO:0000256" key="1">
    <source>
        <dbReference type="ARBA" id="ARBA00004123"/>
    </source>
</evidence>
<dbReference type="InterPro" id="IPR017930">
    <property type="entry name" value="Myb_dom"/>
</dbReference>
<keyword evidence="3" id="KW-0805">Transcription regulation</keyword>
<dbReference type="PANTHER" id="PTHR47997">
    <property type="entry name" value="MYB DOMAIN PROTEIN 55"/>
    <property type="match status" value="1"/>
</dbReference>
<protein>
    <submittedName>
        <fullName evidence="10">Uncharacterized protein</fullName>
    </submittedName>
</protein>
<evidence type="ECO:0000256" key="2">
    <source>
        <dbReference type="ARBA" id="ARBA00022737"/>
    </source>
</evidence>
<sequence length="393" mass="43921">MGLQSCSVTQKLRKGFWSPEEDEKLCNHITRSGVGCWSSVPKLAGNFRTTTVWKELQTEVDQLLEARPQEGKLFPGRRRFDHCTASSSGQQNSKHEHRTDLNPTCGSRWSQIASRLPGRTDNEIKNLWHSRIKKKLQQMGIDPITHRPLSEAAAVQEQQICSSNPVLATSFEHFPWIQTQECLDRSLDQNDSLANAGVAECSSVLDVPETYGHGESSSNSSNCDCHVLREEVLSWTCEGGWEPATHMQINGVETCEGESSAWQEKQHHVASTDDGGSLPMRSLHHDFTNDDCGVTHEALKSILNADLFRNSSYPLDTVSMKNDHSLAHESSKCIAQLPNYKIVTVSIRSSQIYQVKEISVQFAKSKGSSLSRLSMKLVIELLKEHISHLNSQI</sequence>
<evidence type="ECO:0000256" key="6">
    <source>
        <dbReference type="ARBA" id="ARBA00023242"/>
    </source>
</evidence>
<dbReference type="InterPro" id="IPR051953">
    <property type="entry name" value="Plant_SW-associated_TFs"/>
</dbReference>
<dbReference type="GO" id="GO:0005634">
    <property type="term" value="C:nucleus"/>
    <property type="evidence" value="ECO:0007669"/>
    <property type="project" value="UniProtKB-SubCell"/>
</dbReference>
<dbReference type="GO" id="GO:0003677">
    <property type="term" value="F:DNA binding"/>
    <property type="evidence" value="ECO:0007669"/>
    <property type="project" value="UniProtKB-KW"/>
</dbReference>
<dbReference type="Pfam" id="PF00249">
    <property type="entry name" value="Myb_DNA-binding"/>
    <property type="match status" value="2"/>
</dbReference>
<dbReference type="PANTHER" id="PTHR47997:SF75">
    <property type="entry name" value="MYB DOMAIN PROTEIN 55"/>
    <property type="match status" value="1"/>
</dbReference>
<organism evidence="10 11">
    <name type="scientific">Musa balbisiana</name>
    <name type="common">Banana</name>
    <dbReference type="NCBI Taxonomy" id="52838"/>
    <lineage>
        <taxon>Eukaryota</taxon>
        <taxon>Viridiplantae</taxon>
        <taxon>Streptophyta</taxon>
        <taxon>Embryophyta</taxon>
        <taxon>Tracheophyta</taxon>
        <taxon>Spermatophyta</taxon>
        <taxon>Magnoliopsida</taxon>
        <taxon>Liliopsida</taxon>
        <taxon>Zingiberales</taxon>
        <taxon>Musaceae</taxon>
        <taxon>Musa</taxon>
    </lineage>
</organism>
<dbReference type="PROSITE" id="PS50090">
    <property type="entry name" value="MYB_LIKE"/>
    <property type="match status" value="1"/>
</dbReference>
<evidence type="ECO:0000256" key="5">
    <source>
        <dbReference type="ARBA" id="ARBA00023163"/>
    </source>
</evidence>
<dbReference type="AlphaFoldDB" id="A0A4V4H7L9"/>
<dbReference type="InterPro" id="IPR009057">
    <property type="entry name" value="Homeodomain-like_sf"/>
</dbReference>
<dbReference type="CDD" id="cd00167">
    <property type="entry name" value="SANT"/>
    <property type="match status" value="2"/>
</dbReference>
<dbReference type="SMART" id="SM00717">
    <property type="entry name" value="SANT"/>
    <property type="match status" value="1"/>
</dbReference>
<evidence type="ECO:0000256" key="7">
    <source>
        <dbReference type="SAM" id="MobiDB-lite"/>
    </source>
</evidence>
<feature type="domain" description="HTH myb-type" evidence="9">
    <location>
        <begin position="108"/>
        <end position="136"/>
    </location>
</feature>
<feature type="domain" description="HTH myb-type" evidence="9">
    <location>
        <begin position="9"/>
        <end position="46"/>
    </location>
</feature>
<keyword evidence="5" id="KW-0804">Transcription</keyword>
<reference evidence="10 11" key="1">
    <citation type="journal article" date="2019" name="Nat. Plants">
        <title>Genome sequencing of Musa balbisiana reveals subgenome evolution and function divergence in polyploid bananas.</title>
        <authorList>
            <person name="Yao X."/>
        </authorList>
    </citation>
    <scope>NUCLEOTIDE SEQUENCE [LARGE SCALE GENOMIC DNA]</scope>
    <source>
        <strain evidence="11">cv. DH-PKW</strain>
        <tissue evidence="10">Leaves</tissue>
    </source>
</reference>
<dbReference type="SUPFAM" id="SSF46689">
    <property type="entry name" value="Homeodomain-like"/>
    <property type="match status" value="1"/>
</dbReference>
<keyword evidence="6" id="KW-0539">Nucleus</keyword>
<dbReference type="InterPro" id="IPR001005">
    <property type="entry name" value="SANT/Myb"/>
</dbReference>
<evidence type="ECO:0000256" key="3">
    <source>
        <dbReference type="ARBA" id="ARBA00023015"/>
    </source>
</evidence>
<evidence type="ECO:0000259" key="9">
    <source>
        <dbReference type="PROSITE" id="PS51294"/>
    </source>
</evidence>
<evidence type="ECO:0000313" key="11">
    <source>
        <dbReference type="Proteomes" id="UP000317650"/>
    </source>
</evidence>
<dbReference type="PROSITE" id="PS51294">
    <property type="entry name" value="HTH_MYB"/>
    <property type="match status" value="2"/>
</dbReference>
<accession>A0A4V4H7L9</accession>
<dbReference type="STRING" id="52838.A0A4V4H7L9"/>
<comment type="caution">
    <text evidence="10">The sequence shown here is derived from an EMBL/GenBank/DDBJ whole genome shotgun (WGS) entry which is preliminary data.</text>
</comment>
<feature type="domain" description="Myb-like" evidence="8">
    <location>
        <begin position="9"/>
        <end position="132"/>
    </location>
</feature>
<evidence type="ECO:0000256" key="4">
    <source>
        <dbReference type="ARBA" id="ARBA00023125"/>
    </source>
</evidence>
<dbReference type="Gene3D" id="1.10.10.60">
    <property type="entry name" value="Homeodomain-like"/>
    <property type="match status" value="2"/>
</dbReference>
<proteinExistence type="predicted"/>
<name>A0A4V4H7L9_MUSBA</name>
<keyword evidence="11" id="KW-1185">Reference proteome</keyword>
<feature type="region of interest" description="Disordered" evidence="7">
    <location>
        <begin position="81"/>
        <end position="104"/>
    </location>
</feature>
<gene>
    <name evidence="10" type="ORF">C4D60_Mb01t26420</name>
</gene>
<dbReference type="Proteomes" id="UP000317650">
    <property type="component" value="Chromosome 1"/>
</dbReference>
<keyword evidence="2" id="KW-0677">Repeat</keyword>
<dbReference type="EMBL" id="PYDT01000004">
    <property type="protein sequence ID" value="THU64435.1"/>
    <property type="molecule type" value="Genomic_DNA"/>
</dbReference>
<comment type="subcellular location">
    <subcellularLocation>
        <location evidence="1">Nucleus</location>
    </subcellularLocation>
</comment>